<protein>
    <submittedName>
        <fullName evidence="2">VOC family protein</fullName>
    </submittedName>
</protein>
<organism evidence="2 3">
    <name type="scientific">Tenuifilum thalassicum</name>
    <dbReference type="NCBI Taxonomy" id="2590900"/>
    <lineage>
        <taxon>Bacteria</taxon>
        <taxon>Pseudomonadati</taxon>
        <taxon>Bacteroidota</taxon>
        <taxon>Bacteroidia</taxon>
        <taxon>Bacteroidales</taxon>
        <taxon>Tenuifilaceae</taxon>
        <taxon>Tenuifilum</taxon>
    </lineage>
</organism>
<dbReference type="CDD" id="cd06588">
    <property type="entry name" value="PhnB_like"/>
    <property type="match status" value="1"/>
</dbReference>
<dbReference type="InterPro" id="IPR029068">
    <property type="entry name" value="Glyas_Bleomycin-R_OHBP_Dase"/>
</dbReference>
<dbReference type="KEGG" id="ttz:FHG85_09335"/>
<name>A0A7D4BF49_9BACT</name>
<gene>
    <name evidence="2" type="ORF">FHG85_09335</name>
</gene>
<evidence type="ECO:0000259" key="1">
    <source>
        <dbReference type="Pfam" id="PF06983"/>
    </source>
</evidence>
<feature type="domain" description="PhnB-like" evidence="1">
    <location>
        <begin position="4"/>
        <end position="136"/>
    </location>
</feature>
<dbReference type="SUPFAM" id="SSF54593">
    <property type="entry name" value="Glyoxalase/Bleomycin resistance protein/Dihydroxybiphenyl dioxygenase"/>
    <property type="match status" value="1"/>
</dbReference>
<dbReference type="PANTHER" id="PTHR33990">
    <property type="entry name" value="PROTEIN YJDN-RELATED"/>
    <property type="match status" value="1"/>
</dbReference>
<accession>A0A7D4BF49</accession>
<dbReference type="Gene3D" id="3.10.180.10">
    <property type="entry name" value="2,3-Dihydroxybiphenyl 1,2-Dioxygenase, domain 1"/>
    <property type="match status" value="1"/>
</dbReference>
<reference evidence="2 3" key="1">
    <citation type="submission" date="2019-07" db="EMBL/GenBank/DDBJ databases">
        <title>Thalassofilum flectens gen. nov., sp. nov., a novel moderate thermophilic anaerobe from a shallow sea hot spring in Kunashir Island (Russia), representing a new family in the order Bacteroidales, and proposal of Thalassofilacea fam. nov.</title>
        <authorList>
            <person name="Kochetkova T.V."/>
            <person name="Podosokorskaya O.A."/>
            <person name="Novikov A."/>
            <person name="Elcheninov A.G."/>
            <person name="Toshchakov S.V."/>
            <person name="Kublanov I.V."/>
        </authorList>
    </citation>
    <scope>NUCLEOTIDE SEQUENCE [LARGE SCALE GENOMIC DNA]</scope>
    <source>
        <strain evidence="2 3">38-H</strain>
    </source>
</reference>
<dbReference type="PANTHER" id="PTHR33990:SF1">
    <property type="entry name" value="PROTEIN YJDN"/>
    <property type="match status" value="1"/>
</dbReference>
<proteinExistence type="predicted"/>
<dbReference type="Pfam" id="PF06983">
    <property type="entry name" value="3-dmu-9_3-mt"/>
    <property type="match status" value="1"/>
</dbReference>
<dbReference type="EMBL" id="CP041345">
    <property type="protein sequence ID" value="QKG80458.1"/>
    <property type="molecule type" value="Genomic_DNA"/>
</dbReference>
<keyword evidence="3" id="KW-1185">Reference proteome</keyword>
<dbReference type="RefSeq" id="WP_173075199.1">
    <property type="nucleotide sequence ID" value="NZ_CP041345.1"/>
</dbReference>
<sequence length="143" mass="16238">MATINVYLNFNGNCKEVFEFYKEIFHGEFIDLNYYKEMPQMENMPPLPEEFSEKIMHVSLKVGENSILMGSDVIPGMSDPLQVGNNFSISVNCNSKDEADSYFNALSQGGKVVMPLGETFWGAYFGMLNDKFGISWMFNVPLK</sequence>
<dbReference type="InterPro" id="IPR028973">
    <property type="entry name" value="PhnB-like"/>
</dbReference>
<dbReference type="Proteomes" id="UP000500961">
    <property type="component" value="Chromosome"/>
</dbReference>
<evidence type="ECO:0000313" key="3">
    <source>
        <dbReference type="Proteomes" id="UP000500961"/>
    </source>
</evidence>
<dbReference type="AlphaFoldDB" id="A0A7D4BF49"/>
<evidence type="ECO:0000313" key="2">
    <source>
        <dbReference type="EMBL" id="QKG80458.1"/>
    </source>
</evidence>